<dbReference type="KEGG" id="psua:FLK61_37485"/>
<reference evidence="2" key="1">
    <citation type="submission" date="2019-07" db="EMBL/GenBank/DDBJ databases">
        <title>Bacillus alkalisoli sp. nov. isolated from saline soil.</title>
        <authorList>
            <person name="Sun J.-Q."/>
            <person name="Xu L."/>
        </authorList>
    </citation>
    <scope>NUCLEOTIDE SEQUENCE [LARGE SCALE GENOMIC DNA]</scope>
    <source>
        <strain evidence="2">M4U3P1</strain>
    </source>
</reference>
<dbReference type="RefSeq" id="WP_176010309.1">
    <property type="nucleotide sequence ID" value="NZ_CP041372.2"/>
</dbReference>
<evidence type="ECO:0000313" key="2">
    <source>
        <dbReference type="Proteomes" id="UP000318138"/>
    </source>
</evidence>
<gene>
    <name evidence="1" type="ORF">FLK61_37485</name>
</gene>
<sequence>MGLDIVLYDNDNKILGVTEIDYALHEGLFQENNNWKSFLFLRKLSDYYLTDITFDRKEIDNLISDLDYISLFISKQKLKMLEKLISCLSDENIKKIHIAGD</sequence>
<name>A0A859FGS1_9BACI</name>
<dbReference type="EMBL" id="CP041372">
    <property type="protein sequence ID" value="QKS72329.1"/>
    <property type="molecule type" value="Genomic_DNA"/>
</dbReference>
<dbReference type="AlphaFoldDB" id="A0A859FGS1"/>
<proteinExistence type="predicted"/>
<dbReference type="Proteomes" id="UP000318138">
    <property type="component" value="Chromosome"/>
</dbReference>
<evidence type="ECO:0000313" key="1">
    <source>
        <dbReference type="EMBL" id="QKS72329.1"/>
    </source>
</evidence>
<protein>
    <submittedName>
        <fullName evidence="1">Uncharacterized protein</fullName>
    </submittedName>
</protein>
<accession>A0A859FGS1</accession>
<organism evidence="1 2">
    <name type="scientific">Paenalkalicoccus suaedae</name>
    <dbReference type="NCBI Taxonomy" id="2592382"/>
    <lineage>
        <taxon>Bacteria</taxon>
        <taxon>Bacillati</taxon>
        <taxon>Bacillota</taxon>
        <taxon>Bacilli</taxon>
        <taxon>Bacillales</taxon>
        <taxon>Bacillaceae</taxon>
        <taxon>Paenalkalicoccus</taxon>
    </lineage>
</organism>
<keyword evidence="2" id="KW-1185">Reference proteome</keyword>